<evidence type="ECO:0000313" key="1">
    <source>
        <dbReference type="EMBL" id="KAH7909444.1"/>
    </source>
</evidence>
<keyword evidence="2" id="KW-1185">Reference proteome</keyword>
<dbReference type="EMBL" id="MU267759">
    <property type="protein sequence ID" value="KAH7909444.1"/>
    <property type="molecule type" value="Genomic_DNA"/>
</dbReference>
<accession>A0ACB8A7G7</accession>
<comment type="caution">
    <text evidence="1">The sequence shown here is derived from an EMBL/GenBank/DDBJ whole genome shotgun (WGS) entry which is preliminary data.</text>
</comment>
<organism evidence="1 2">
    <name type="scientific">Hygrophoropsis aurantiaca</name>
    <dbReference type="NCBI Taxonomy" id="72124"/>
    <lineage>
        <taxon>Eukaryota</taxon>
        <taxon>Fungi</taxon>
        <taxon>Dikarya</taxon>
        <taxon>Basidiomycota</taxon>
        <taxon>Agaricomycotina</taxon>
        <taxon>Agaricomycetes</taxon>
        <taxon>Agaricomycetidae</taxon>
        <taxon>Boletales</taxon>
        <taxon>Coniophorineae</taxon>
        <taxon>Hygrophoropsidaceae</taxon>
        <taxon>Hygrophoropsis</taxon>
    </lineage>
</organism>
<reference evidence="1" key="1">
    <citation type="journal article" date="2021" name="New Phytol.">
        <title>Evolutionary innovations through gain and loss of genes in the ectomycorrhizal Boletales.</title>
        <authorList>
            <person name="Wu G."/>
            <person name="Miyauchi S."/>
            <person name="Morin E."/>
            <person name="Kuo A."/>
            <person name="Drula E."/>
            <person name="Varga T."/>
            <person name="Kohler A."/>
            <person name="Feng B."/>
            <person name="Cao Y."/>
            <person name="Lipzen A."/>
            <person name="Daum C."/>
            <person name="Hundley H."/>
            <person name="Pangilinan J."/>
            <person name="Johnson J."/>
            <person name="Barry K."/>
            <person name="LaButti K."/>
            <person name="Ng V."/>
            <person name="Ahrendt S."/>
            <person name="Min B."/>
            <person name="Choi I.G."/>
            <person name="Park H."/>
            <person name="Plett J.M."/>
            <person name="Magnuson J."/>
            <person name="Spatafora J.W."/>
            <person name="Nagy L.G."/>
            <person name="Henrissat B."/>
            <person name="Grigoriev I.V."/>
            <person name="Yang Z.L."/>
            <person name="Xu J."/>
            <person name="Martin F.M."/>
        </authorList>
    </citation>
    <scope>NUCLEOTIDE SEQUENCE</scope>
    <source>
        <strain evidence="1">ATCC 28755</strain>
    </source>
</reference>
<evidence type="ECO:0000313" key="2">
    <source>
        <dbReference type="Proteomes" id="UP000790377"/>
    </source>
</evidence>
<sequence length="715" mass="78529">MPNISKRQVLLVQAASTPASSEFIAHPDYRQVAAFFLGWVFLYSVYCLVLYAAGRIYTRIHRVPSFSFVPPPRNNLTGEILWNDREKLGHAELSPMKSPSRNAISDHDHSPLTAMLSSCFAFASVANFSSLLTFNVSSGPSACAFVVAWAGISGVCARIIGLLILVLELRKLETKRWESCFFCGWLLAALAMVFATYTISIGVVEFIPQLDTYLCYRVRYLPTALTTSLIFLFFELYFVIRFFRIIAPSFLAFHHRVGALADTRILRSLSLVLLELLTIVPGSEFIGIVADFVPFSISALIVLASFHRPVTMAGNADRMSICSAITVAAAIPGGRKSRPQRPSLGGHLADRPFSTHVANAHAYTAEKAAAMTFSPTRSISNNSTHSLDTVTAQSIKAAVVHVASRTKYIEVAPRLLSPTSVITAVPILSEPSLSNLRALPSPQREVAPITPQSPPQCHDNTQHMILDQQAYADQLERDNVPKRVGLPIRPRLTIATSPPQQLAGPPRTPSSRSKESVRYGSDIIYSRSLEKVDMTKDTSRRPTTHAAPSIASYASPMDTSMQSPNTIHSHSWSTVIECLASPQEAPPLPISQDVRRLTFGPRTPSCRSSTFPISPIGAQASRSMRQSTIGEPPSKALARILSRRTVRPLPILAQAGNYSIDDGIESAEIRARHRMSRIRGPRPPPKVFSPVDETPLRDKFFVDGERSHRFPGTIV</sequence>
<dbReference type="Proteomes" id="UP000790377">
    <property type="component" value="Unassembled WGS sequence"/>
</dbReference>
<name>A0ACB8A7G7_9AGAM</name>
<proteinExistence type="predicted"/>
<gene>
    <name evidence="1" type="ORF">BJ138DRAFT_1155256</name>
</gene>
<protein>
    <submittedName>
        <fullName evidence="1">Uncharacterized protein</fullName>
    </submittedName>
</protein>